<dbReference type="SUPFAM" id="SSF46689">
    <property type="entry name" value="Homeodomain-like"/>
    <property type="match status" value="1"/>
</dbReference>
<dbReference type="Pfam" id="PF04255">
    <property type="entry name" value="DUF433"/>
    <property type="match status" value="1"/>
</dbReference>
<dbReference type="EMBL" id="CAADFS010000010">
    <property type="protein sequence ID" value="VFK41408.1"/>
    <property type="molecule type" value="Genomic_DNA"/>
</dbReference>
<accession>A0A450YIL6</accession>
<evidence type="ECO:0000313" key="1">
    <source>
        <dbReference type="EMBL" id="VFK41408.1"/>
    </source>
</evidence>
<dbReference type="AlphaFoldDB" id="A0A450YIL6"/>
<reference evidence="1" key="1">
    <citation type="submission" date="2019-02" db="EMBL/GenBank/DDBJ databases">
        <authorList>
            <person name="Gruber-Vodicka R. H."/>
            <person name="Seah K. B. B."/>
        </authorList>
    </citation>
    <scope>NUCLEOTIDE SEQUENCE</scope>
    <source>
        <strain evidence="1">BECK_BZ123</strain>
    </source>
</reference>
<organism evidence="1">
    <name type="scientific">Candidatus Kentrum sp. TC</name>
    <dbReference type="NCBI Taxonomy" id="2126339"/>
    <lineage>
        <taxon>Bacteria</taxon>
        <taxon>Pseudomonadati</taxon>
        <taxon>Pseudomonadota</taxon>
        <taxon>Gammaproteobacteria</taxon>
        <taxon>Candidatus Kentrum</taxon>
    </lineage>
</organism>
<gene>
    <name evidence="1" type="ORF">BECKTC1821D_GA0114238_101014</name>
</gene>
<protein>
    <submittedName>
        <fullName evidence="1">Uncharacterized conserved protein, DUF433 family</fullName>
    </submittedName>
</protein>
<dbReference type="InterPro" id="IPR007367">
    <property type="entry name" value="DUF433"/>
</dbReference>
<dbReference type="InterPro" id="IPR036388">
    <property type="entry name" value="WH-like_DNA-bd_sf"/>
</dbReference>
<proteinExistence type="predicted"/>
<dbReference type="Gene3D" id="1.10.10.10">
    <property type="entry name" value="Winged helix-like DNA-binding domain superfamily/Winged helix DNA-binding domain"/>
    <property type="match status" value="1"/>
</dbReference>
<dbReference type="InterPro" id="IPR009057">
    <property type="entry name" value="Homeodomain-like_sf"/>
</dbReference>
<sequence>MKRSPYPRNNLEVAQTFFEDACDLMLRFDLTFEQFGSIKTRRFKCFIDLRWAYECVLKAILAYQQPRDMERESLIQTVEKRGHKISALENSVSSDTKDFGLEDWGSQLDVLPIGLRYSLDGQDFRVAREDLYYKTVGSDIWLRRLRNYLGHIRDVVGKELGQHSGFVIATDIPKEKLFGTEYNKYRNVAEHRRKRIETMNNWTDCPAVERDPGKVSGAWVFRGTRIPVSALFENIEDGAGLSEFVDWFPGVTIEQARMVLAHAAHTLEAA</sequence>
<name>A0A450YIL6_9GAMM</name>